<keyword evidence="3" id="KW-1185">Reference proteome</keyword>
<evidence type="ECO:0000256" key="1">
    <source>
        <dbReference type="SAM" id="MobiDB-lite"/>
    </source>
</evidence>
<accession>A0AAE1HGQ6</accession>
<dbReference type="AlphaFoldDB" id="A0AAE1HGQ6"/>
<dbReference type="Proteomes" id="UP001219518">
    <property type="component" value="Unassembled WGS sequence"/>
</dbReference>
<proteinExistence type="predicted"/>
<organism evidence="2 3">
    <name type="scientific">Frankliniella fusca</name>
    <dbReference type="NCBI Taxonomy" id="407009"/>
    <lineage>
        <taxon>Eukaryota</taxon>
        <taxon>Metazoa</taxon>
        <taxon>Ecdysozoa</taxon>
        <taxon>Arthropoda</taxon>
        <taxon>Hexapoda</taxon>
        <taxon>Insecta</taxon>
        <taxon>Pterygota</taxon>
        <taxon>Neoptera</taxon>
        <taxon>Paraneoptera</taxon>
        <taxon>Thysanoptera</taxon>
        <taxon>Terebrantia</taxon>
        <taxon>Thripoidea</taxon>
        <taxon>Thripidae</taxon>
        <taxon>Frankliniella</taxon>
    </lineage>
</organism>
<sequence>MWAGVLDATCGPGVELTVAVECCECCGVLWLEGGPGVAVVLEATAGAVALCGCTVVLPGAAVGAAVPALTAAVVAAVAAVTAAGAAGGAAAGAAGAAACALTSGIMDGSALMASMTTASTVMSLPARECPSGRSRSPATRPRAQQLQCSSSIA</sequence>
<feature type="compositionally biased region" description="Polar residues" evidence="1">
    <location>
        <begin position="133"/>
        <end position="153"/>
    </location>
</feature>
<comment type="caution">
    <text evidence="2">The sequence shown here is derived from an EMBL/GenBank/DDBJ whole genome shotgun (WGS) entry which is preliminary data.</text>
</comment>
<evidence type="ECO:0000313" key="2">
    <source>
        <dbReference type="EMBL" id="KAK3921055.1"/>
    </source>
</evidence>
<evidence type="ECO:0000313" key="3">
    <source>
        <dbReference type="Proteomes" id="UP001219518"/>
    </source>
</evidence>
<gene>
    <name evidence="2" type="ORF">KUF71_010270</name>
</gene>
<dbReference type="EMBL" id="JAHWGI010001031">
    <property type="protein sequence ID" value="KAK3921055.1"/>
    <property type="molecule type" value="Genomic_DNA"/>
</dbReference>
<protein>
    <submittedName>
        <fullName evidence="2">Retinoblastoma-like protein 2</fullName>
    </submittedName>
</protein>
<reference evidence="2" key="2">
    <citation type="journal article" date="2023" name="BMC Genomics">
        <title>Pest status, molecular evolution, and epigenetic factors derived from the genome assembly of Frankliniella fusca, a thysanopteran phytovirus vector.</title>
        <authorList>
            <person name="Catto M.A."/>
            <person name="Labadie P.E."/>
            <person name="Jacobson A.L."/>
            <person name="Kennedy G.G."/>
            <person name="Srinivasan R."/>
            <person name="Hunt B.G."/>
        </authorList>
    </citation>
    <scope>NUCLEOTIDE SEQUENCE</scope>
    <source>
        <strain evidence="2">PL_HMW_Pooled</strain>
    </source>
</reference>
<name>A0AAE1HGQ6_9NEOP</name>
<feature type="region of interest" description="Disordered" evidence="1">
    <location>
        <begin position="126"/>
        <end position="153"/>
    </location>
</feature>
<reference evidence="2" key="1">
    <citation type="submission" date="2021-07" db="EMBL/GenBank/DDBJ databases">
        <authorList>
            <person name="Catto M.A."/>
            <person name="Jacobson A."/>
            <person name="Kennedy G."/>
            <person name="Labadie P."/>
            <person name="Hunt B.G."/>
            <person name="Srinivasan R."/>
        </authorList>
    </citation>
    <scope>NUCLEOTIDE SEQUENCE</scope>
    <source>
        <strain evidence="2">PL_HMW_Pooled</strain>
        <tissue evidence="2">Head</tissue>
    </source>
</reference>